<dbReference type="GO" id="GO:0008233">
    <property type="term" value="F:peptidase activity"/>
    <property type="evidence" value="ECO:0007669"/>
    <property type="project" value="UniProtKB-KW"/>
</dbReference>
<keyword evidence="1" id="KW-0378">Hydrolase</keyword>
<organism evidence="3 4">
    <name type="scientific">Aristolochia fimbriata</name>
    <name type="common">White veined hardy Dutchman's pipe vine</name>
    <dbReference type="NCBI Taxonomy" id="158543"/>
    <lineage>
        <taxon>Eukaryota</taxon>
        <taxon>Viridiplantae</taxon>
        <taxon>Streptophyta</taxon>
        <taxon>Embryophyta</taxon>
        <taxon>Tracheophyta</taxon>
        <taxon>Spermatophyta</taxon>
        <taxon>Magnoliopsida</taxon>
        <taxon>Magnoliidae</taxon>
        <taxon>Piperales</taxon>
        <taxon>Aristolochiaceae</taxon>
        <taxon>Aristolochia</taxon>
    </lineage>
</organism>
<dbReference type="Pfam" id="PF22936">
    <property type="entry name" value="Pol_BBD"/>
    <property type="match status" value="1"/>
</dbReference>
<dbReference type="Proteomes" id="UP000825729">
    <property type="component" value="Unassembled WGS sequence"/>
</dbReference>
<sequence length="408" mass="45934">MSEADWEKLDDKALTTIQLCVTHTLLNEVLNEKTATSLSNNLETLYMKKSLTNQPSTLKERIYTLRMAKEVCRCQYSRGGWNVLSVVSDDKTNGCDEWTLDSGCSYHMCSHRHWFSAYDAVDGGVVMMANNSTCRAIGKGSVQLKMNDGVIRTLTDVRYVPDLKRNLISLGTLDSIGCKYSAEGGIMKVSRGVLTVMKGRKIGTLYVLDGSTVTGSTTVASASLTESETTRLWHLRLGHMSERGLNLLSRRGLLCGQSTGKIDFCEHCVFGKHKRVAFNTAIHRTKGTLDYVHSDLWGPSQVVSKGGAKYLLTFIDDFSRKVWVYFLKAKSDVFTIFKQWKCMIEKQTGKQIKRLRTDNGLEFCSGKFNKFCENEGIVRHRTVRHTPQQNGVAERMNITLLERARCML</sequence>
<dbReference type="GO" id="GO:0015074">
    <property type="term" value="P:DNA integration"/>
    <property type="evidence" value="ECO:0007669"/>
    <property type="project" value="InterPro"/>
</dbReference>
<dbReference type="PANTHER" id="PTHR42648:SF28">
    <property type="entry name" value="TRANSPOSON-ENCODED PROTEIN WITH RIBONUCLEASE H-LIKE AND RETROVIRUS ZINC FINGER-LIKE DOMAINS"/>
    <property type="match status" value="1"/>
</dbReference>
<evidence type="ECO:0000256" key="1">
    <source>
        <dbReference type="ARBA" id="ARBA00022670"/>
    </source>
</evidence>
<evidence type="ECO:0000313" key="3">
    <source>
        <dbReference type="EMBL" id="KAG9441834.1"/>
    </source>
</evidence>
<feature type="domain" description="Integrase catalytic" evidence="2">
    <location>
        <begin position="284"/>
        <end position="408"/>
    </location>
</feature>
<dbReference type="InterPro" id="IPR012337">
    <property type="entry name" value="RNaseH-like_sf"/>
</dbReference>
<proteinExistence type="predicted"/>
<accession>A0AAV7E0P1</accession>
<keyword evidence="1" id="KW-0645">Protease</keyword>
<dbReference type="PROSITE" id="PS50994">
    <property type="entry name" value="INTEGRASE"/>
    <property type="match status" value="1"/>
</dbReference>
<gene>
    <name evidence="3" type="ORF">H6P81_017688</name>
</gene>
<dbReference type="AlphaFoldDB" id="A0AAV7E0P1"/>
<dbReference type="InterPro" id="IPR001584">
    <property type="entry name" value="Integrase_cat-core"/>
</dbReference>
<dbReference type="EMBL" id="JAINDJ010000007">
    <property type="protein sequence ID" value="KAG9441834.1"/>
    <property type="molecule type" value="Genomic_DNA"/>
</dbReference>
<reference evidence="3 4" key="1">
    <citation type="submission" date="2021-07" db="EMBL/GenBank/DDBJ databases">
        <title>The Aristolochia fimbriata genome: insights into angiosperm evolution, floral development and chemical biosynthesis.</title>
        <authorList>
            <person name="Jiao Y."/>
        </authorList>
    </citation>
    <scope>NUCLEOTIDE SEQUENCE [LARGE SCALE GENOMIC DNA]</scope>
    <source>
        <strain evidence="3">IBCAS-2021</strain>
        <tissue evidence="3">Leaf</tissue>
    </source>
</reference>
<dbReference type="PANTHER" id="PTHR42648">
    <property type="entry name" value="TRANSPOSASE, PUTATIVE-RELATED"/>
    <property type="match status" value="1"/>
</dbReference>
<evidence type="ECO:0000313" key="4">
    <source>
        <dbReference type="Proteomes" id="UP000825729"/>
    </source>
</evidence>
<evidence type="ECO:0000259" key="2">
    <source>
        <dbReference type="PROSITE" id="PS50994"/>
    </source>
</evidence>
<dbReference type="Pfam" id="PF00665">
    <property type="entry name" value="rve"/>
    <property type="match status" value="1"/>
</dbReference>
<keyword evidence="4" id="KW-1185">Reference proteome</keyword>
<name>A0AAV7E0P1_ARIFI</name>
<dbReference type="InterPro" id="IPR054722">
    <property type="entry name" value="PolX-like_BBD"/>
</dbReference>
<protein>
    <recommendedName>
        <fullName evidence="2">Integrase catalytic domain-containing protein</fullName>
    </recommendedName>
</protein>
<dbReference type="InterPro" id="IPR039537">
    <property type="entry name" value="Retrotran_Ty1/copia-like"/>
</dbReference>
<dbReference type="Gene3D" id="3.30.420.10">
    <property type="entry name" value="Ribonuclease H-like superfamily/Ribonuclease H"/>
    <property type="match status" value="1"/>
</dbReference>
<dbReference type="InterPro" id="IPR025724">
    <property type="entry name" value="GAG-pre-integrase_dom"/>
</dbReference>
<dbReference type="InterPro" id="IPR036397">
    <property type="entry name" value="RNaseH_sf"/>
</dbReference>
<dbReference type="GO" id="GO:0006508">
    <property type="term" value="P:proteolysis"/>
    <property type="evidence" value="ECO:0007669"/>
    <property type="project" value="UniProtKB-KW"/>
</dbReference>
<comment type="caution">
    <text evidence="3">The sequence shown here is derived from an EMBL/GenBank/DDBJ whole genome shotgun (WGS) entry which is preliminary data.</text>
</comment>
<dbReference type="Pfam" id="PF13976">
    <property type="entry name" value="gag_pre-integrs"/>
    <property type="match status" value="1"/>
</dbReference>
<dbReference type="GO" id="GO:0003676">
    <property type="term" value="F:nucleic acid binding"/>
    <property type="evidence" value="ECO:0007669"/>
    <property type="project" value="InterPro"/>
</dbReference>
<dbReference type="SUPFAM" id="SSF53098">
    <property type="entry name" value="Ribonuclease H-like"/>
    <property type="match status" value="1"/>
</dbReference>